<dbReference type="AlphaFoldDB" id="A0A6P5R9U1"/>
<dbReference type="KEGG" id="mcal:110312497"/>
<evidence type="ECO:0000313" key="3">
    <source>
        <dbReference type="RefSeq" id="XP_021041801.1"/>
    </source>
</evidence>
<feature type="region of interest" description="Disordered" evidence="1">
    <location>
        <begin position="1"/>
        <end position="27"/>
    </location>
</feature>
<dbReference type="GeneID" id="110312497"/>
<dbReference type="PANTHER" id="PTHR41403:SF3">
    <property type="entry name" value="ZNRD1 ANTISENSE RNA 1-RELATED"/>
    <property type="match status" value="1"/>
</dbReference>
<dbReference type="InterPro" id="IPR040005">
    <property type="entry name" value="Polr1has"/>
</dbReference>
<reference evidence="3" key="1">
    <citation type="submission" date="2025-08" db="UniProtKB">
        <authorList>
            <consortium name="RefSeq"/>
        </authorList>
    </citation>
    <scope>IDENTIFICATION</scope>
</reference>
<feature type="compositionally biased region" description="Basic and acidic residues" evidence="1">
    <location>
        <begin position="11"/>
        <end position="20"/>
    </location>
</feature>
<dbReference type="PANTHER" id="PTHR41403">
    <property type="entry name" value="RCG43477-RELATED"/>
    <property type="match status" value="1"/>
</dbReference>
<evidence type="ECO:0000313" key="2">
    <source>
        <dbReference type="Proteomes" id="UP000515126"/>
    </source>
</evidence>
<keyword evidence="2" id="KW-1185">Reference proteome</keyword>
<dbReference type="Proteomes" id="UP000515126">
    <property type="component" value="Chromosome 17"/>
</dbReference>
<name>A0A6P5R9U1_MUSCR</name>
<sequence>MKGGKYSCSVLEKEGKETKRQAQPTGRARECANRLCRCFPSEGLPRIVHDAPTARTRQQVKKRERVQIKDHQERMLRGRELTEQRLKEQLMQKDQSQFPSLEKLHRVKEEMKDCERANAHPLLQLRTKSLIKLESLLEKSQAGDEWKTAVKPNQKKCLALPPFLRSHVRKIKDQ</sequence>
<dbReference type="RefSeq" id="XP_021041801.1">
    <property type="nucleotide sequence ID" value="XM_021186142.1"/>
</dbReference>
<organism evidence="2 3">
    <name type="scientific">Mus caroli</name>
    <name type="common">Ryukyu mouse</name>
    <name type="synonym">Ricefield mouse</name>
    <dbReference type="NCBI Taxonomy" id="10089"/>
    <lineage>
        <taxon>Eukaryota</taxon>
        <taxon>Metazoa</taxon>
        <taxon>Chordata</taxon>
        <taxon>Craniata</taxon>
        <taxon>Vertebrata</taxon>
        <taxon>Euteleostomi</taxon>
        <taxon>Mammalia</taxon>
        <taxon>Eutheria</taxon>
        <taxon>Euarchontoglires</taxon>
        <taxon>Glires</taxon>
        <taxon>Rodentia</taxon>
        <taxon>Myomorpha</taxon>
        <taxon>Muroidea</taxon>
        <taxon>Muridae</taxon>
        <taxon>Murinae</taxon>
        <taxon>Mus</taxon>
        <taxon>Mus</taxon>
    </lineage>
</organism>
<accession>A0A6P5R9U1</accession>
<protein>
    <submittedName>
        <fullName evidence="3">Uncharacterized protein</fullName>
    </submittedName>
</protein>
<proteinExistence type="predicted"/>
<evidence type="ECO:0000256" key="1">
    <source>
        <dbReference type="SAM" id="MobiDB-lite"/>
    </source>
</evidence>
<gene>
    <name evidence="3" type="primary">LOC110312497</name>
</gene>